<dbReference type="AlphaFoldDB" id="A0A2W7MQF5"/>
<protein>
    <submittedName>
        <fullName evidence="1">Putative transposase</fullName>
    </submittedName>
</protein>
<reference evidence="1 2" key="1">
    <citation type="submission" date="2018-06" db="EMBL/GenBank/DDBJ databases">
        <title>Genomic Encyclopedia of Archaeal and Bacterial Type Strains, Phase II (KMG-II): from individual species to whole genera.</title>
        <authorList>
            <person name="Goeker M."/>
        </authorList>
    </citation>
    <scope>NUCLEOTIDE SEQUENCE [LARGE SCALE GENOMIC DNA]</scope>
    <source>
        <strain evidence="1 2">DSM 22009</strain>
    </source>
</reference>
<gene>
    <name evidence="1" type="ORF">LX81_04386</name>
</gene>
<name>A0A2W7MQF5_9RHOB</name>
<proteinExistence type="predicted"/>
<keyword evidence="2" id="KW-1185">Reference proteome</keyword>
<organism evidence="1 2">
    <name type="scientific">Palleronia aestuarii</name>
    <dbReference type="NCBI Taxonomy" id="568105"/>
    <lineage>
        <taxon>Bacteria</taxon>
        <taxon>Pseudomonadati</taxon>
        <taxon>Pseudomonadota</taxon>
        <taxon>Alphaproteobacteria</taxon>
        <taxon>Rhodobacterales</taxon>
        <taxon>Roseobacteraceae</taxon>
        <taxon>Palleronia</taxon>
    </lineage>
</organism>
<sequence length="63" mass="7132">MERSRFSEEQVIGVLKEQEAEMSIAHACGTRGVSTATIWKRKARYGRLGVSEAGRLTPLNRRR</sequence>
<dbReference type="GO" id="GO:0004803">
    <property type="term" value="F:transposase activity"/>
    <property type="evidence" value="ECO:0007669"/>
    <property type="project" value="InterPro"/>
</dbReference>
<dbReference type="RefSeq" id="WP_111539294.1">
    <property type="nucleotide sequence ID" value="NZ_QKZL01000065.1"/>
</dbReference>
<dbReference type="GO" id="GO:0003677">
    <property type="term" value="F:DNA binding"/>
    <property type="evidence" value="ECO:0007669"/>
    <property type="project" value="InterPro"/>
</dbReference>
<dbReference type="Proteomes" id="UP000248916">
    <property type="component" value="Unassembled WGS sequence"/>
</dbReference>
<dbReference type="EMBL" id="QKZL01000065">
    <property type="protein sequence ID" value="PZX09803.1"/>
    <property type="molecule type" value="Genomic_DNA"/>
</dbReference>
<comment type="caution">
    <text evidence="1">The sequence shown here is derived from an EMBL/GenBank/DDBJ whole genome shotgun (WGS) entry which is preliminary data.</text>
</comment>
<dbReference type="OrthoDB" id="9813285at2"/>
<dbReference type="Pfam" id="PF01527">
    <property type="entry name" value="HTH_Tnp_1"/>
    <property type="match status" value="1"/>
</dbReference>
<dbReference type="GO" id="GO:0006313">
    <property type="term" value="P:DNA transposition"/>
    <property type="evidence" value="ECO:0007669"/>
    <property type="project" value="InterPro"/>
</dbReference>
<accession>A0A2W7MQF5</accession>
<dbReference type="InterPro" id="IPR002514">
    <property type="entry name" value="Transposase_8"/>
</dbReference>
<evidence type="ECO:0000313" key="1">
    <source>
        <dbReference type="EMBL" id="PZX09803.1"/>
    </source>
</evidence>
<evidence type="ECO:0000313" key="2">
    <source>
        <dbReference type="Proteomes" id="UP000248916"/>
    </source>
</evidence>